<evidence type="ECO:0000313" key="10">
    <source>
        <dbReference type="Proteomes" id="UP000823915"/>
    </source>
</evidence>
<feature type="transmembrane region" description="Helical" evidence="8">
    <location>
        <begin position="346"/>
        <end position="366"/>
    </location>
</feature>
<evidence type="ECO:0000256" key="6">
    <source>
        <dbReference type="ARBA" id="ARBA00022989"/>
    </source>
</evidence>
<dbReference type="GO" id="GO:0016763">
    <property type="term" value="F:pentosyltransferase activity"/>
    <property type="evidence" value="ECO:0007669"/>
    <property type="project" value="TreeGrafter"/>
</dbReference>
<keyword evidence="7 8" id="KW-0472">Membrane</keyword>
<evidence type="ECO:0000256" key="4">
    <source>
        <dbReference type="ARBA" id="ARBA00022679"/>
    </source>
</evidence>
<comment type="caution">
    <text evidence="9">The sequence shown here is derived from an EMBL/GenBank/DDBJ whole genome shotgun (WGS) entry which is preliminary data.</text>
</comment>
<reference evidence="9" key="1">
    <citation type="journal article" date="2021" name="PeerJ">
        <title>Extensive microbial diversity within the chicken gut microbiome revealed by metagenomics and culture.</title>
        <authorList>
            <person name="Gilroy R."/>
            <person name="Ravi A."/>
            <person name="Getino M."/>
            <person name="Pursley I."/>
            <person name="Horton D.L."/>
            <person name="Alikhan N.F."/>
            <person name="Baker D."/>
            <person name="Gharbi K."/>
            <person name="Hall N."/>
            <person name="Watson M."/>
            <person name="Adriaenssens E.M."/>
            <person name="Foster-Nyarko E."/>
            <person name="Jarju S."/>
            <person name="Secka A."/>
            <person name="Antonio M."/>
            <person name="Oren A."/>
            <person name="Chaudhuri R.R."/>
            <person name="La Ragione R."/>
            <person name="Hildebrand F."/>
            <person name="Pallen M.J."/>
        </authorList>
    </citation>
    <scope>NUCLEOTIDE SEQUENCE</scope>
    <source>
        <strain evidence="9">1282</strain>
    </source>
</reference>
<feature type="transmembrane region" description="Helical" evidence="8">
    <location>
        <begin position="74"/>
        <end position="91"/>
    </location>
</feature>
<keyword evidence="3 9" id="KW-0328">Glycosyltransferase</keyword>
<feature type="transmembrane region" description="Helical" evidence="8">
    <location>
        <begin position="177"/>
        <end position="206"/>
    </location>
</feature>
<dbReference type="InterPro" id="IPR050297">
    <property type="entry name" value="LipidA_mod_glycosyltrf_83"/>
</dbReference>
<evidence type="ECO:0000256" key="1">
    <source>
        <dbReference type="ARBA" id="ARBA00004651"/>
    </source>
</evidence>
<keyword evidence="5 8" id="KW-0812">Transmembrane</keyword>
<dbReference type="EC" id="2.4.-.-" evidence="9"/>
<feature type="transmembrane region" description="Helical" evidence="8">
    <location>
        <begin position="372"/>
        <end position="391"/>
    </location>
</feature>
<organism evidence="9 10">
    <name type="scientific">Candidatus Acutalibacter pullistercoris</name>
    <dbReference type="NCBI Taxonomy" id="2838418"/>
    <lineage>
        <taxon>Bacteria</taxon>
        <taxon>Bacillati</taxon>
        <taxon>Bacillota</taxon>
        <taxon>Clostridia</taxon>
        <taxon>Eubacteriales</taxon>
        <taxon>Acutalibacteraceae</taxon>
        <taxon>Acutalibacter</taxon>
    </lineage>
</organism>
<evidence type="ECO:0000256" key="3">
    <source>
        <dbReference type="ARBA" id="ARBA00022676"/>
    </source>
</evidence>
<dbReference type="AlphaFoldDB" id="A0A9D1YGI6"/>
<feature type="transmembrane region" description="Helical" evidence="8">
    <location>
        <begin position="218"/>
        <end position="238"/>
    </location>
</feature>
<protein>
    <submittedName>
        <fullName evidence="9">Glycosyltransferase family 39 protein</fullName>
        <ecNumber evidence="9">2.4.-.-</ecNumber>
    </submittedName>
</protein>
<dbReference type="GO" id="GO:0005886">
    <property type="term" value="C:plasma membrane"/>
    <property type="evidence" value="ECO:0007669"/>
    <property type="project" value="UniProtKB-SubCell"/>
</dbReference>
<feature type="transmembrane region" description="Helical" evidence="8">
    <location>
        <begin position="153"/>
        <end position="171"/>
    </location>
</feature>
<evidence type="ECO:0000256" key="2">
    <source>
        <dbReference type="ARBA" id="ARBA00022475"/>
    </source>
</evidence>
<keyword evidence="4 9" id="KW-0808">Transferase</keyword>
<reference evidence="9" key="2">
    <citation type="submission" date="2021-04" db="EMBL/GenBank/DDBJ databases">
        <authorList>
            <person name="Gilroy R."/>
        </authorList>
    </citation>
    <scope>NUCLEOTIDE SEQUENCE</scope>
    <source>
        <strain evidence="9">1282</strain>
    </source>
</reference>
<gene>
    <name evidence="9" type="ORF">H9838_06655</name>
</gene>
<evidence type="ECO:0000256" key="7">
    <source>
        <dbReference type="ARBA" id="ARBA00023136"/>
    </source>
</evidence>
<keyword evidence="6 8" id="KW-1133">Transmembrane helix</keyword>
<evidence type="ECO:0000256" key="5">
    <source>
        <dbReference type="ARBA" id="ARBA00022692"/>
    </source>
</evidence>
<comment type="subcellular location">
    <subcellularLocation>
        <location evidence="1">Cell membrane</location>
        <topology evidence="1">Multi-pass membrane protein</topology>
    </subcellularLocation>
</comment>
<dbReference type="PANTHER" id="PTHR33908">
    <property type="entry name" value="MANNOSYLTRANSFERASE YKCB-RELATED"/>
    <property type="match status" value="1"/>
</dbReference>
<keyword evidence="2" id="KW-1003">Cell membrane</keyword>
<sequence length="408" mass="46453">MKKLSWTKDQRRRAGAFLGLALLCGLTLLYCLVNIFTIDRFGTAYSPDEENYINMARNLLEHGYYSYWGGEPDAYVSPGYPVFLTLCMALFGTDLQGIDCIKFVQAFLVCGTAALVFTQVWLLTKKYSMALIAAALQGFNGCYPYYSRRMLTEVLFAFMMMLFFVVFTLALQREKKWLHFLSGLLFCAAVFVRPLLIIVLPVLYLPLLVKYWRQWKKFFLPLGLFLLGFVLLGLPWWIRNLVTLHKFVFLATQTNPLFYGIVKDPKALGLEDPHSLLGNILLFFQLLVQRPVETLRWILVEKFNTIFMAPGGDVQYLPTITDFVKLASLFLGLAGALRAFFSKKLVWAAIPFFLYFLAIFAFVPTARFALQYWPLLACFAGFAVGGLFTGLEPACWPFGKGKASSEQE</sequence>
<dbReference type="PANTHER" id="PTHR33908:SF11">
    <property type="entry name" value="MEMBRANE PROTEIN"/>
    <property type="match status" value="1"/>
</dbReference>
<dbReference type="Proteomes" id="UP000823915">
    <property type="component" value="Unassembled WGS sequence"/>
</dbReference>
<evidence type="ECO:0000313" key="9">
    <source>
        <dbReference type="EMBL" id="HIY26838.1"/>
    </source>
</evidence>
<proteinExistence type="predicted"/>
<evidence type="ECO:0000256" key="8">
    <source>
        <dbReference type="SAM" id="Phobius"/>
    </source>
</evidence>
<name>A0A9D1YGI6_9FIRM</name>
<dbReference type="EMBL" id="DXDU01000107">
    <property type="protein sequence ID" value="HIY26838.1"/>
    <property type="molecule type" value="Genomic_DNA"/>
</dbReference>
<accession>A0A9D1YGI6</accession>
<feature type="transmembrane region" description="Helical" evidence="8">
    <location>
        <begin position="103"/>
        <end position="121"/>
    </location>
</feature>
<dbReference type="GO" id="GO:0009103">
    <property type="term" value="P:lipopolysaccharide biosynthetic process"/>
    <property type="evidence" value="ECO:0007669"/>
    <property type="project" value="UniProtKB-ARBA"/>
</dbReference>